<dbReference type="InterPro" id="IPR011990">
    <property type="entry name" value="TPR-like_helical_dom_sf"/>
</dbReference>
<dbReference type="Proteomes" id="UP000251402">
    <property type="component" value="Chromosome"/>
</dbReference>
<evidence type="ECO:0000256" key="3">
    <source>
        <dbReference type="ARBA" id="ARBA00022729"/>
    </source>
</evidence>
<protein>
    <submittedName>
        <fullName evidence="8">RagB/SusD family nutrient uptake outer membrane protein</fullName>
    </submittedName>
</protein>
<comment type="subcellular location">
    <subcellularLocation>
        <location evidence="1">Cell outer membrane</location>
    </subcellularLocation>
</comment>
<dbReference type="EMBL" id="CP043450">
    <property type="protein sequence ID" value="QEM10640.1"/>
    <property type="molecule type" value="Genomic_DNA"/>
</dbReference>
<keyword evidence="5" id="KW-0998">Cell outer membrane</keyword>
<dbReference type="CDD" id="cd08977">
    <property type="entry name" value="SusD"/>
    <property type="match status" value="1"/>
</dbReference>
<accession>A0A5C1HZW6</accession>
<sequence length="528" mass="58495">MKKIQHIILMLAVVAVGFSACKKDLLDKQPLDASSGATYWKTETNAVQAVNSIYLYLGDFTNRIFLSCATDDSYSWSNWPSDIQYAGNGTGTASNGVFSSYWSNFYKMIGAANNVLDNINKVTGMSDEMHKRLVGESRFLRAYAYQQLIGMYGDVPLITHVQAISEFNVSRTPKANVSNFIVAELDTVANYLPLSYGTADQGRITRGAALALKARVLLYNAQYTEAAAAAKAVMDLNQYSIDGDYLSLFNGTNKTSPEIILAGQYIANTYANGTATWVGGPTVGGWSQVVPLQKLVDDYECTDGNTIDNSPLYNAAKPFDNRDPRLKLTVVVPGTVVNGNTIDITNPNSIDALGKNNASFTGYYYKKYIPTVISGNYDSNSSNDIVLIRYAEVLLNYAEAKIEAGTIDQSVYDAINKVRQRPGVNMPALTAAKAATQAQLRAAVRRERHVEFPMEDNRLFDIRRWKIAETVMPGNAYGILNYFNSSRADYGQHILVEKRQFNVNRDYLWPIPQNEVDLNKQLVQNPGW</sequence>
<keyword evidence="4" id="KW-0472">Membrane</keyword>
<evidence type="ECO:0000313" key="8">
    <source>
        <dbReference type="EMBL" id="QEM10640.1"/>
    </source>
</evidence>
<keyword evidence="3" id="KW-0732">Signal</keyword>
<dbReference type="SUPFAM" id="SSF48452">
    <property type="entry name" value="TPR-like"/>
    <property type="match status" value="1"/>
</dbReference>
<proteinExistence type="inferred from homology"/>
<evidence type="ECO:0000256" key="1">
    <source>
        <dbReference type="ARBA" id="ARBA00004442"/>
    </source>
</evidence>
<dbReference type="OrthoDB" id="5694214at2"/>
<keyword evidence="9" id="KW-1185">Reference proteome</keyword>
<reference evidence="8" key="1">
    <citation type="submission" date="2019-08" db="EMBL/GenBank/DDBJ databases">
        <title>Comparative genome analysis confer to the adaptation heavy metal polluted environment.</title>
        <authorList>
            <person name="Li Y."/>
        </authorList>
    </citation>
    <scope>NUCLEOTIDE SEQUENCE [LARGE SCALE GENOMIC DNA]</scope>
    <source>
        <strain evidence="8">P1</strain>
    </source>
</reference>
<dbReference type="InterPro" id="IPR012944">
    <property type="entry name" value="SusD_RagB_dom"/>
</dbReference>
<dbReference type="InterPro" id="IPR033985">
    <property type="entry name" value="SusD-like_N"/>
</dbReference>
<dbReference type="RefSeq" id="WP_112566935.1">
    <property type="nucleotide sequence ID" value="NZ_CP043450.1"/>
</dbReference>
<feature type="domain" description="SusD-like N-terminal" evidence="7">
    <location>
        <begin position="65"/>
        <end position="218"/>
    </location>
</feature>
<comment type="similarity">
    <text evidence="2">Belongs to the SusD family.</text>
</comment>
<dbReference type="AlphaFoldDB" id="A0A5C1HZW6"/>
<dbReference type="PROSITE" id="PS51257">
    <property type="entry name" value="PROKAR_LIPOPROTEIN"/>
    <property type="match status" value="1"/>
</dbReference>
<evidence type="ECO:0000259" key="7">
    <source>
        <dbReference type="Pfam" id="PF14322"/>
    </source>
</evidence>
<dbReference type="GO" id="GO:0009279">
    <property type="term" value="C:cell outer membrane"/>
    <property type="evidence" value="ECO:0007669"/>
    <property type="project" value="UniProtKB-SubCell"/>
</dbReference>
<dbReference type="Pfam" id="PF14322">
    <property type="entry name" value="SusD-like_3"/>
    <property type="match status" value="1"/>
</dbReference>
<name>A0A5C1HZW6_9SPHI</name>
<evidence type="ECO:0000256" key="5">
    <source>
        <dbReference type="ARBA" id="ARBA00023237"/>
    </source>
</evidence>
<evidence type="ECO:0000313" key="9">
    <source>
        <dbReference type="Proteomes" id="UP000251402"/>
    </source>
</evidence>
<dbReference type="KEGG" id="mrub:DEO27_011615"/>
<dbReference type="Gene3D" id="1.25.40.390">
    <property type="match status" value="1"/>
</dbReference>
<dbReference type="Pfam" id="PF07980">
    <property type="entry name" value="SusD_RagB"/>
    <property type="match status" value="1"/>
</dbReference>
<organism evidence="8 9">
    <name type="scientific">Mucilaginibacter rubeus</name>
    <dbReference type="NCBI Taxonomy" id="2027860"/>
    <lineage>
        <taxon>Bacteria</taxon>
        <taxon>Pseudomonadati</taxon>
        <taxon>Bacteroidota</taxon>
        <taxon>Sphingobacteriia</taxon>
        <taxon>Sphingobacteriales</taxon>
        <taxon>Sphingobacteriaceae</taxon>
        <taxon>Mucilaginibacter</taxon>
    </lineage>
</organism>
<evidence type="ECO:0000256" key="2">
    <source>
        <dbReference type="ARBA" id="ARBA00006275"/>
    </source>
</evidence>
<evidence type="ECO:0000259" key="6">
    <source>
        <dbReference type="Pfam" id="PF07980"/>
    </source>
</evidence>
<gene>
    <name evidence="8" type="ORF">DEO27_011615</name>
</gene>
<evidence type="ECO:0000256" key="4">
    <source>
        <dbReference type="ARBA" id="ARBA00023136"/>
    </source>
</evidence>
<feature type="domain" description="RagB/SusD" evidence="6">
    <location>
        <begin position="270"/>
        <end position="528"/>
    </location>
</feature>